<keyword evidence="1" id="KW-0456">Lyase</keyword>
<keyword evidence="1" id="KW-0670">Pyruvate</keyword>
<dbReference type="EMBL" id="JAPDRQ010000172">
    <property type="protein sequence ID" value="KAJ9653002.1"/>
    <property type="molecule type" value="Genomic_DNA"/>
</dbReference>
<dbReference type="Proteomes" id="UP001172386">
    <property type="component" value="Unassembled WGS sequence"/>
</dbReference>
<evidence type="ECO:0000313" key="2">
    <source>
        <dbReference type="Proteomes" id="UP001172386"/>
    </source>
</evidence>
<comment type="caution">
    <text evidence="1">The sequence shown here is derived from an EMBL/GenBank/DDBJ whole genome shotgun (WGS) entry which is preliminary data.</text>
</comment>
<organism evidence="1 2">
    <name type="scientific">Neophaeococcomyces mojaviensis</name>
    <dbReference type="NCBI Taxonomy" id="3383035"/>
    <lineage>
        <taxon>Eukaryota</taxon>
        <taxon>Fungi</taxon>
        <taxon>Dikarya</taxon>
        <taxon>Ascomycota</taxon>
        <taxon>Pezizomycotina</taxon>
        <taxon>Eurotiomycetes</taxon>
        <taxon>Chaetothyriomycetidae</taxon>
        <taxon>Chaetothyriales</taxon>
        <taxon>Chaetothyriales incertae sedis</taxon>
        <taxon>Neophaeococcomyces</taxon>
    </lineage>
</organism>
<keyword evidence="2" id="KW-1185">Reference proteome</keyword>
<proteinExistence type="predicted"/>
<protein>
    <submittedName>
        <fullName evidence="1">Pyruvate decarboxylase 1</fullName>
        <ecNumber evidence="1">4.1.1.1</ecNumber>
    </submittedName>
</protein>
<evidence type="ECO:0000313" key="1">
    <source>
        <dbReference type="EMBL" id="KAJ9653002.1"/>
    </source>
</evidence>
<sequence length="599" mass="66014">MGSIGTQSSIPLGLYLWTRISQLGTQSVMGVPGDMNLELLDYIKEVEGLKWIGNANELNAAYAADGYARVKGCPGVGKLECQINNFTEIETCTVTTTMGVGELSAINGIAGAYTEEVKVVHIVGTTSTEVQAKRLMIHHNLGPSPDHKVFEKISSHVRCAHTWLEDAATAPREIDRVLYECHIKSLPVYIFVPMDYVHVPVSAEPLRSPINFTPAINKANETKVIQKVMGALRNARKPMVLVDCLASRHNARRETNELVCRLGLPAFSTPMGKSIVDETYAQYYGIYNGAVSYPGVQAAVESSDCLLNIGPLLSDSNTGGHSRQIRTEQVILIGSASCSIFGESYSDVYLRPLLQRLLEVIKGAELPVASDLGLPTRPCPEDTDSDLIRQSWIWERLGRFARTGDVLIADSGTAQFGFSDAYFPEQLNYVTQLYFGSIGYSVGACLGAALAQREIGLLNESGPGRTILVVGDGSLQLTVQEIGTMIRLGLKPIIFVINNNGYTIERVIHGPEEAYNDISTWRHQVLLEFFGAKDGRKCSQEVRTKEEMERVLSSHHYVNPTDIQLLEVHMDTLDAPWRLKRQIELINERMAVKKTAKKA</sequence>
<accession>A0ACC2ZZ81</accession>
<dbReference type="EC" id="4.1.1.1" evidence="1"/>
<reference evidence="1" key="1">
    <citation type="submission" date="2022-10" db="EMBL/GenBank/DDBJ databases">
        <title>Culturing micro-colonial fungi from biological soil crusts in the Mojave desert and describing Neophaeococcomyces mojavensis, and introducing the new genera and species Taxawa tesnikishii.</title>
        <authorList>
            <person name="Kurbessoian T."/>
            <person name="Stajich J.E."/>
        </authorList>
    </citation>
    <scope>NUCLEOTIDE SEQUENCE</scope>
    <source>
        <strain evidence="1">JES_112</strain>
    </source>
</reference>
<gene>
    <name evidence="1" type="primary">PDC1_2</name>
    <name evidence="1" type="ORF">H2198_007782</name>
</gene>
<name>A0ACC2ZZ81_9EURO</name>